<dbReference type="OrthoDB" id="9778250at2"/>
<dbReference type="GO" id="GO:0004177">
    <property type="term" value="F:aminopeptidase activity"/>
    <property type="evidence" value="ECO:0007669"/>
    <property type="project" value="UniProtKB-KW"/>
</dbReference>
<dbReference type="GO" id="GO:0008235">
    <property type="term" value="F:metalloexopeptidase activity"/>
    <property type="evidence" value="ECO:0007669"/>
    <property type="project" value="InterPro"/>
</dbReference>
<evidence type="ECO:0000256" key="5">
    <source>
        <dbReference type="ARBA" id="ARBA00022801"/>
    </source>
</evidence>
<evidence type="ECO:0000256" key="6">
    <source>
        <dbReference type="ARBA" id="ARBA00022833"/>
    </source>
</evidence>
<accession>A0A6I4U879</accession>
<dbReference type="Pfam" id="PF04389">
    <property type="entry name" value="Peptidase_M28"/>
    <property type="match status" value="1"/>
</dbReference>
<dbReference type="InterPro" id="IPR007484">
    <property type="entry name" value="Peptidase_M28"/>
</dbReference>
<keyword evidence="6" id="KW-0862">Zinc</keyword>
<gene>
    <name evidence="9" type="ORF">GRI68_10835</name>
</gene>
<keyword evidence="3" id="KW-0479">Metal-binding</keyword>
<evidence type="ECO:0000313" key="10">
    <source>
        <dbReference type="Proteomes" id="UP000429229"/>
    </source>
</evidence>
<sequence length="572" mass="61730">MIRRVLALSAAIALAACNSSSEEPQEIVVDTTGLDIPDVEVPEISLETVREGTRALSSDAFEGRAPGTLGEELTLAWLVDKFKAAGLQPGNDGSWFQDVPLVEITGSNFAPLTVEAGNETLKFNYQDDWVGVSYRETPTTAIKDSELVFVGYGIVAPEKDWNDYEGVDMKGKTAVILVNDPDFGVEGLDGPFNGKAMTYYGRWTYKYEEAARQGAVGAIIIHDTAPASYGWTTVRNSWSGAQSYAQRDDKGASQTQMNGWVTKDAAEEILRASGKDLAQMTAAARRDGFKAVPLDATISTSFDNSFRNYESKNVIGILPGTKRPDEYVLFTAHWDHLGKCEPGAEDEICNGAIDNATGTAALVALAEANAKAGAADRSMVFLAVTAEEQGLLGSEYYGANPVFPLNKTVGGVNMDALSLAGKSNDVTVVGPGKSQLDAFLDAALKADGRTATPNPNPEAGYYYRSDHFSMAKRGLPMLYIDGGQDLVDGGVEAGKAYETAYRDDAYHAPGDEFDENWDWSGVMQDLALFYRLGRMLAMSTSWPNWNEGDEFRRLRDEQCTGVAPCNPAATKG</sequence>
<dbReference type="InterPro" id="IPR045175">
    <property type="entry name" value="M28_fam"/>
</dbReference>
<dbReference type="Proteomes" id="UP000429229">
    <property type="component" value="Unassembled WGS sequence"/>
</dbReference>
<dbReference type="GO" id="GO:0046872">
    <property type="term" value="F:metal ion binding"/>
    <property type="evidence" value="ECO:0007669"/>
    <property type="project" value="UniProtKB-KW"/>
</dbReference>
<evidence type="ECO:0000313" key="9">
    <source>
        <dbReference type="EMBL" id="MXP10672.1"/>
    </source>
</evidence>
<evidence type="ECO:0000256" key="4">
    <source>
        <dbReference type="ARBA" id="ARBA00022729"/>
    </source>
</evidence>
<keyword evidence="4 7" id="KW-0732">Signal</keyword>
<keyword evidence="2" id="KW-0645">Protease</keyword>
<dbReference type="InterPro" id="IPR046450">
    <property type="entry name" value="PA_dom_sf"/>
</dbReference>
<evidence type="ECO:0000259" key="8">
    <source>
        <dbReference type="Pfam" id="PF04389"/>
    </source>
</evidence>
<evidence type="ECO:0000256" key="7">
    <source>
        <dbReference type="SAM" id="SignalP"/>
    </source>
</evidence>
<keyword evidence="5" id="KW-0378">Hydrolase</keyword>
<comment type="caution">
    <text evidence="9">The sequence shown here is derived from an EMBL/GenBank/DDBJ whole genome shotgun (WGS) entry which is preliminary data.</text>
</comment>
<feature type="domain" description="Peptidase M28" evidence="8">
    <location>
        <begin position="313"/>
        <end position="527"/>
    </location>
</feature>
<dbReference type="CDD" id="cd04821">
    <property type="entry name" value="PA_M28_1_2"/>
    <property type="match status" value="1"/>
</dbReference>
<feature type="chain" id="PRO_5026279913" evidence="7">
    <location>
        <begin position="22"/>
        <end position="572"/>
    </location>
</feature>
<dbReference type="Gene3D" id="3.50.30.30">
    <property type="match status" value="1"/>
</dbReference>
<dbReference type="EMBL" id="WTYR01000001">
    <property type="protein sequence ID" value="MXP10672.1"/>
    <property type="molecule type" value="Genomic_DNA"/>
</dbReference>
<organism evidence="9 10">
    <name type="scientific">Alteriqipengyuania halimionae</name>
    <dbReference type="NCBI Taxonomy" id="1926630"/>
    <lineage>
        <taxon>Bacteria</taxon>
        <taxon>Pseudomonadati</taxon>
        <taxon>Pseudomonadota</taxon>
        <taxon>Alphaproteobacteria</taxon>
        <taxon>Sphingomonadales</taxon>
        <taxon>Erythrobacteraceae</taxon>
        <taxon>Alteriqipengyuania</taxon>
    </lineage>
</organism>
<keyword evidence="1" id="KW-0031">Aminopeptidase</keyword>
<evidence type="ECO:0000256" key="3">
    <source>
        <dbReference type="ARBA" id="ARBA00022723"/>
    </source>
</evidence>
<evidence type="ECO:0000256" key="2">
    <source>
        <dbReference type="ARBA" id="ARBA00022670"/>
    </source>
</evidence>
<name>A0A6I4U879_9SPHN</name>
<dbReference type="AlphaFoldDB" id="A0A6I4U879"/>
<dbReference type="PROSITE" id="PS51257">
    <property type="entry name" value="PROKAR_LIPOPROTEIN"/>
    <property type="match status" value="1"/>
</dbReference>
<dbReference type="PANTHER" id="PTHR12147:SF56">
    <property type="entry name" value="AMINOPEPTIDASE YDR415C-RELATED"/>
    <property type="match status" value="1"/>
</dbReference>
<dbReference type="Gene3D" id="3.40.630.10">
    <property type="entry name" value="Zn peptidases"/>
    <property type="match status" value="1"/>
</dbReference>
<dbReference type="PANTHER" id="PTHR12147">
    <property type="entry name" value="METALLOPEPTIDASE M28 FAMILY MEMBER"/>
    <property type="match status" value="1"/>
</dbReference>
<dbReference type="SUPFAM" id="SSF52025">
    <property type="entry name" value="PA domain"/>
    <property type="match status" value="1"/>
</dbReference>
<evidence type="ECO:0000256" key="1">
    <source>
        <dbReference type="ARBA" id="ARBA00022438"/>
    </source>
</evidence>
<dbReference type="SUPFAM" id="SSF53187">
    <property type="entry name" value="Zn-dependent exopeptidases"/>
    <property type="match status" value="1"/>
</dbReference>
<proteinExistence type="predicted"/>
<dbReference type="RefSeq" id="WP_160617250.1">
    <property type="nucleotide sequence ID" value="NZ_WTYR01000001.1"/>
</dbReference>
<dbReference type="GO" id="GO:0006508">
    <property type="term" value="P:proteolysis"/>
    <property type="evidence" value="ECO:0007669"/>
    <property type="project" value="UniProtKB-KW"/>
</dbReference>
<protein>
    <submittedName>
        <fullName evidence="9">M28 family peptidase</fullName>
    </submittedName>
</protein>
<reference evidence="9 10" key="1">
    <citation type="submission" date="2019-12" db="EMBL/GenBank/DDBJ databases">
        <title>Genomic-based taxomic classification of the family Erythrobacteraceae.</title>
        <authorList>
            <person name="Xu L."/>
        </authorList>
    </citation>
    <scope>NUCLEOTIDE SEQUENCE [LARGE SCALE GENOMIC DNA]</scope>
    <source>
        <strain evidence="9 10">LMG 29519</strain>
    </source>
</reference>
<feature type="signal peptide" evidence="7">
    <location>
        <begin position="1"/>
        <end position="21"/>
    </location>
</feature>
<keyword evidence="10" id="KW-1185">Reference proteome</keyword>